<reference evidence="2" key="1">
    <citation type="journal article" date="2019" name="Int. J. Syst. Evol. Microbiol.">
        <title>The Global Catalogue of Microorganisms (GCM) 10K type strain sequencing project: providing services to taxonomists for standard genome sequencing and annotation.</title>
        <authorList>
            <consortium name="The Broad Institute Genomics Platform"/>
            <consortium name="The Broad Institute Genome Sequencing Center for Infectious Disease"/>
            <person name="Wu L."/>
            <person name="Ma J."/>
        </authorList>
    </citation>
    <scope>NUCLEOTIDE SEQUENCE [LARGE SCALE GENOMIC DNA]</scope>
    <source>
        <strain evidence="2">CGMCC 1.6964</strain>
    </source>
</reference>
<organism evidence="1 2">
    <name type="scientific">Saccharibacillus kuerlensis</name>
    <dbReference type="NCBI Taxonomy" id="459527"/>
    <lineage>
        <taxon>Bacteria</taxon>
        <taxon>Bacillati</taxon>
        <taxon>Bacillota</taxon>
        <taxon>Bacilli</taxon>
        <taxon>Bacillales</taxon>
        <taxon>Paenibacillaceae</taxon>
        <taxon>Saccharibacillus</taxon>
    </lineage>
</organism>
<accession>A0ABQ2L003</accession>
<dbReference type="RefSeq" id="WP_018977174.1">
    <property type="nucleotide sequence ID" value="NZ_BMLN01000004.1"/>
</dbReference>
<dbReference type="Proteomes" id="UP000606653">
    <property type="component" value="Unassembled WGS sequence"/>
</dbReference>
<sequence length="170" mass="19096">MLTFEQKIAILDSFPELERRNVSLGRVNYHFEGSTHEKKTVGYRFHPNGNGYVFAGLVGGYETDDKGFVNVRDYSEEQLREIIGASIRSLSASSDSPNRASSAAASAFASNAAPSSDEEVWTDESGQELILKFEEETFFIYSGVNLEMAFETREEAEEYLAEEGFSFNRR</sequence>
<dbReference type="EMBL" id="BMLN01000004">
    <property type="protein sequence ID" value="GGN97966.1"/>
    <property type="molecule type" value="Genomic_DNA"/>
</dbReference>
<protein>
    <submittedName>
        <fullName evidence="1">Uncharacterized protein</fullName>
    </submittedName>
</protein>
<proteinExistence type="predicted"/>
<name>A0ABQ2L003_9BACL</name>
<evidence type="ECO:0000313" key="1">
    <source>
        <dbReference type="EMBL" id="GGN97966.1"/>
    </source>
</evidence>
<keyword evidence="2" id="KW-1185">Reference proteome</keyword>
<comment type="caution">
    <text evidence="1">The sequence shown here is derived from an EMBL/GenBank/DDBJ whole genome shotgun (WGS) entry which is preliminary data.</text>
</comment>
<gene>
    <name evidence="1" type="ORF">GCM10010969_16430</name>
</gene>
<evidence type="ECO:0000313" key="2">
    <source>
        <dbReference type="Proteomes" id="UP000606653"/>
    </source>
</evidence>